<organism evidence="1 2">
    <name type="scientific">Qipengyuania atrilutea</name>
    <dbReference type="NCBI Taxonomy" id="2744473"/>
    <lineage>
        <taxon>Bacteria</taxon>
        <taxon>Pseudomonadati</taxon>
        <taxon>Pseudomonadota</taxon>
        <taxon>Alphaproteobacteria</taxon>
        <taxon>Sphingomonadales</taxon>
        <taxon>Erythrobacteraceae</taxon>
        <taxon>Qipengyuania</taxon>
    </lineage>
</organism>
<sequence>MLHAGFAFDRKLERVVRQANEPILAQMKLAWWRDRLREEAAARPKGDPLLDALGREWNGREVALISLVDGWEATLGAASRKGLGEFAKGRALLMQAWADAAGASDDAETVKIEARRWSYGDAAAAAGETEARELAMELESELPRRARLTRALRPLAILAGLAERSIAAGGVRAVEDRGAMLAAMRIALLGR</sequence>
<proteinExistence type="predicted"/>
<dbReference type="AlphaFoldDB" id="A0A850H425"/>
<evidence type="ECO:0000313" key="2">
    <source>
        <dbReference type="Proteomes" id="UP000561438"/>
    </source>
</evidence>
<comment type="caution">
    <text evidence="1">The sequence shown here is derived from an EMBL/GenBank/DDBJ whole genome shotgun (WGS) entry which is preliminary data.</text>
</comment>
<dbReference type="Proteomes" id="UP000561438">
    <property type="component" value="Unassembled WGS sequence"/>
</dbReference>
<gene>
    <name evidence="1" type="ORF">HUV48_02285</name>
</gene>
<keyword evidence="2" id="KW-1185">Reference proteome</keyword>
<accession>A0A850H425</accession>
<evidence type="ECO:0000313" key="1">
    <source>
        <dbReference type="EMBL" id="NVD43845.1"/>
    </source>
</evidence>
<evidence type="ECO:0008006" key="3">
    <source>
        <dbReference type="Google" id="ProtNLM"/>
    </source>
</evidence>
<dbReference type="EMBL" id="JABWGV010000001">
    <property type="protein sequence ID" value="NVD43845.1"/>
    <property type="molecule type" value="Genomic_DNA"/>
</dbReference>
<reference evidence="1 2" key="1">
    <citation type="submission" date="2020-06" db="EMBL/GenBank/DDBJ databases">
        <title>Altererythrobacter sp. HHU K3-1.</title>
        <authorList>
            <person name="Zhang D."/>
            <person name="Xue H."/>
        </authorList>
    </citation>
    <scope>NUCLEOTIDE SEQUENCE [LARGE SCALE GENOMIC DNA]</scope>
    <source>
        <strain evidence="1 2">HHU K3-1</strain>
    </source>
</reference>
<name>A0A850H425_9SPHN</name>
<protein>
    <recommendedName>
        <fullName evidence="3">Phytoene synthase</fullName>
    </recommendedName>
</protein>